<dbReference type="Gene3D" id="3.90.70.10">
    <property type="entry name" value="Cysteine proteinases"/>
    <property type="match status" value="1"/>
</dbReference>
<evidence type="ECO:0000256" key="1">
    <source>
        <dbReference type="ARBA" id="ARBA00000707"/>
    </source>
</evidence>
<dbReference type="PROSITE" id="PS00973">
    <property type="entry name" value="USP_2"/>
    <property type="match status" value="1"/>
</dbReference>
<dbReference type="AlphaFoldDB" id="A0AAD4NNC1"/>
<dbReference type="GO" id="GO:0004843">
    <property type="term" value="F:cysteine-type deubiquitinase activity"/>
    <property type="evidence" value="ECO:0007669"/>
    <property type="project" value="UniProtKB-EC"/>
</dbReference>
<dbReference type="CDD" id="cd02257">
    <property type="entry name" value="Peptidase_C19"/>
    <property type="match status" value="1"/>
</dbReference>
<evidence type="ECO:0000256" key="2">
    <source>
        <dbReference type="ARBA" id="ARBA00012759"/>
    </source>
</evidence>
<dbReference type="GO" id="GO:0016579">
    <property type="term" value="P:protein deubiquitination"/>
    <property type="evidence" value="ECO:0007669"/>
    <property type="project" value="InterPro"/>
</dbReference>
<sequence length="523" mass="59252">MTPAVASGREQAFFHEIYQMFSMNIDKFATAGKVNRGHTALENLTNTCFMNAILQPLFHSPAFSSLFRNRRVFQYINTNNEEGTKGDISLVLTLLMDTVSTEKYKVVNPMYLLDVFDDVVNPELANGKQHDAQEFLTYLLDALHEDTRRSDSSGNFSASIVKDFFSIKTESRLACTSCSAISISSEEMTQINVELPSDDEKKDTKLKKCLKRHFADALLNGKDRWKCSSCDELQVACKSIKIKALPPILVIHLKRFEGRDKKKYTRVNFPHDFDMVSFLHEDASKQETNYELYAVTNHCGVMEHGHYTAFVKNLYNSKEWLKFNDSECTPINASDVVTDDAYILYYVRSDIARLVGDINCEESTSSISSSSSSSSPIIKTAVAKKTFPPKGARPSVRMTKPMFNKDKTSKWNNNIPFLNSLSSMNMPNLSIPSSLKFDKDHLVSKEKIANEFVLEAVVQLLPVFGVTLQTFCKWLFGRGQDALHRCGRCGRRAGKYCKLATRKTGESHLYRICKRCCDCEHNL</sequence>
<proteinExistence type="predicted"/>
<dbReference type="Proteomes" id="UP001201812">
    <property type="component" value="Unassembled WGS sequence"/>
</dbReference>
<evidence type="ECO:0000313" key="4">
    <source>
        <dbReference type="EMBL" id="KAI1729459.1"/>
    </source>
</evidence>
<keyword evidence="4" id="KW-0378">Hydrolase</keyword>
<dbReference type="PANTHER" id="PTHR21646:SF91">
    <property type="entry name" value="USP DOMAIN-CONTAINING PROTEIN"/>
    <property type="match status" value="1"/>
</dbReference>
<dbReference type="InterPro" id="IPR038765">
    <property type="entry name" value="Papain-like_cys_pep_sf"/>
</dbReference>
<dbReference type="InterPro" id="IPR018200">
    <property type="entry name" value="USP_CS"/>
</dbReference>
<dbReference type="InterPro" id="IPR028889">
    <property type="entry name" value="USP"/>
</dbReference>
<dbReference type="Pfam" id="PF00443">
    <property type="entry name" value="UCH"/>
    <property type="match status" value="1"/>
</dbReference>
<comment type="caution">
    <text evidence="4">The sequence shown here is derived from an EMBL/GenBank/DDBJ whole genome shotgun (WGS) entry which is preliminary data.</text>
</comment>
<comment type="catalytic activity">
    <reaction evidence="1">
        <text>Thiol-dependent hydrolysis of ester, thioester, amide, peptide and isopeptide bonds formed by the C-terminal Gly of ubiquitin (a 76-residue protein attached to proteins as an intracellular targeting signal).</text>
        <dbReference type="EC" id="3.4.19.12"/>
    </reaction>
</comment>
<evidence type="ECO:0000259" key="3">
    <source>
        <dbReference type="PROSITE" id="PS50235"/>
    </source>
</evidence>
<dbReference type="PANTHER" id="PTHR21646">
    <property type="entry name" value="UBIQUITIN CARBOXYL-TERMINAL HYDROLASE"/>
    <property type="match status" value="1"/>
</dbReference>
<dbReference type="PROSITE" id="PS50235">
    <property type="entry name" value="USP_3"/>
    <property type="match status" value="1"/>
</dbReference>
<reference evidence="4" key="1">
    <citation type="submission" date="2022-01" db="EMBL/GenBank/DDBJ databases">
        <title>Genome Sequence Resource for Two Populations of Ditylenchus destructor, the Migratory Endoparasitic Phytonematode.</title>
        <authorList>
            <person name="Zhang H."/>
            <person name="Lin R."/>
            <person name="Xie B."/>
        </authorList>
    </citation>
    <scope>NUCLEOTIDE SEQUENCE</scope>
    <source>
        <strain evidence="4">BazhouSP</strain>
    </source>
</reference>
<accession>A0AAD4NNC1</accession>
<dbReference type="InterPro" id="IPR001394">
    <property type="entry name" value="Peptidase_C19_UCH"/>
</dbReference>
<dbReference type="InterPro" id="IPR050185">
    <property type="entry name" value="Ub_carboxyl-term_hydrolase"/>
</dbReference>
<keyword evidence="5" id="KW-1185">Reference proteome</keyword>
<feature type="domain" description="USP" evidence="3">
    <location>
        <begin position="39"/>
        <end position="349"/>
    </location>
</feature>
<name>A0AAD4NNC1_9BILA</name>
<dbReference type="SUPFAM" id="SSF54001">
    <property type="entry name" value="Cysteine proteinases"/>
    <property type="match status" value="1"/>
</dbReference>
<organism evidence="4 5">
    <name type="scientific">Ditylenchus destructor</name>
    <dbReference type="NCBI Taxonomy" id="166010"/>
    <lineage>
        <taxon>Eukaryota</taxon>
        <taxon>Metazoa</taxon>
        <taxon>Ecdysozoa</taxon>
        <taxon>Nematoda</taxon>
        <taxon>Chromadorea</taxon>
        <taxon>Rhabditida</taxon>
        <taxon>Tylenchina</taxon>
        <taxon>Tylenchomorpha</taxon>
        <taxon>Sphaerularioidea</taxon>
        <taxon>Anguinidae</taxon>
        <taxon>Anguininae</taxon>
        <taxon>Ditylenchus</taxon>
    </lineage>
</organism>
<evidence type="ECO:0000313" key="5">
    <source>
        <dbReference type="Proteomes" id="UP001201812"/>
    </source>
</evidence>
<gene>
    <name evidence="4" type="ORF">DdX_01700</name>
</gene>
<protein>
    <recommendedName>
        <fullName evidence="2">ubiquitinyl hydrolase 1</fullName>
        <ecNumber evidence="2">3.4.19.12</ecNumber>
    </recommendedName>
</protein>
<dbReference type="EC" id="3.4.19.12" evidence="2"/>
<dbReference type="EMBL" id="JAKKPZ010000001">
    <property type="protein sequence ID" value="KAI1729459.1"/>
    <property type="molecule type" value="Genomic_DNA"/>
</dbReference>